<name>A0A9P5PSW6_9AGAR</name>
<keyword evidence="1 3" id="KW-0547">Nucleotide-binding</keyword>
<evidence type="ECO:0000259" key="5">
    <source>
        <dbReference type="PROSITE" id="PS50011"/>
    </source>
</evidence>
<evidence type="ECO:0000256" key="3">
    <source>
        <dbReference type="PROSITE-ProRule" id="PRU10141"/>
    </source>
</evidence>
<protein>
    <submittedName>
        <fullName evidence="6">Kinase-like domain-containing protein</fullName>
    </submittedName>
</protein>
<dbReference type="GO" id="GO:0004674">
    <property type="term" value="F:protein serine/threonine kinase activity"/>
    <property type="evidence" value="ECO:0007669"/>
    <property type="project" value="TreeGrafter"/>
</dbReference>
<sequence length="506" mass="56598">MIPELTYSTISPSESGFSESGIASPAESDAIRTPSFSEHHHPLLAFTVQSPEASVSERVHAHSHDIHPTKTACEFGPTKGYGLLPSLYLDSSRVDETSLDSDGSFECEYSSPISNDAFSSPILPKTPSPPRKTHHTFPPYNNTPRTPVSEYIVDSSVISRHFPPGHRLNPHFLRIYQLGDELGSGGYGFVVTAKHRIEGHEVAVKFIIKDKVPDYAWIDDERYGRLPTEVLLLSNIDHENIVRCLDVFEDAKYYYLVQELHGTPWHNPRQEDGQNEVNEVPALSPSASVDSISSLCPLTPSHIPRTLPSHSTSPFKLEVPLPPKFSRRPSHDLFECIEQSENKCLSEDQARYVFAQIVDAVDYLDSLGIAHRDIKDENIVIDENLQAKLIDFGSATFSNPSEPRPYYNLFYGTTAYAASEILQKKVYQAAPAEMWTLGVLLSYLLTGTSPFPTVKEAVEGRIVFSDYVRLSPQALNLMHACLDPDPRTRMTIQEVKNHPWLNPICL</sequence>
<keyword evidence="7" id="KW-1185">Reference proteome</keyword>
<comment type="caution">
    <text evidence="6">The sequence shown here is derived from an EMBL/GenBank/DDBJ whole genome shotgun (WGS) entry which is preliminary data.</text>
</comment>
<feature type="region of interest" description="Disordered" evidence="4">
    <location>
        <begin position="118"/>
        <end position="143"/>
    </location>
</feature>
<feature type="region of interest" description="Disordered" evidence="4">
    <location>
        <begin position="1"/>
        <end position="29"/>
    </location>
</feature>
<dbReference type="InterPro" id="IPR017441">
    <property type="entry name" value="Protein_kinase_ATP_BS"/>
</dbReference>
<dbReference type="PANTHER" id="PTHR24346:SF72">
    <property type="entry name" value="CAMK PROTEIN KINASE"/>
    <property type="match status" value="1"/>
</dbReference>
<keyword evidence="2 3" id="KW-0067">ATP-binding</keyword>
<evidence type="ECO:0000313" key="6">
    <source>
        <dbReference type="EMBL" id="KAF9071714.1"/>
    </source>
</evidence>
<dbReference type="FunFam" id="3.30.200.20:FF:000314">
    <property type="entry name" value="Serine/threonine protein kinase"/>
    <property type="match status" value="1"/>
</dbReference>
<proteinExistence type="predicted"/>
<evidence type="ECO:0000313" key="7">
    <source>
        <dbReference type="Proteomes" id="UP000772434"/>
    </source>
</evidence>
<feature type="domain" description="Protein kinase" evidence="5">
    <location>
        <begin position="176"/>
        <end position="501"/>
    </location>
</feature>
<feature type="binding site" evidence="3">
    <location>
        <position position="209"/>
    </location>
    <ligand>
        <name>ATP</name>
        <dbReference type="ChEBI" id="CHEBI:30616"/>
    </ligand>
</feature>
<evidence type="ECO:0000256" key="1">
    <source>
        <dbReference type="ARBA" id="ARBA00022741"/>
    </source>
</evidence>
<dbReference type="SMART" id="SM00220">
    <property type="entry name" value="S_TKc"/>
    <property type="match status" value="1"/>
</dbReference>
<feature type="compositionally biased region" description="Polar residues" evidence="4">
    <location>
        <begin position="1"/>
        <end position="18"/>
    </location>
</feature>
<accession>A0A9P5PSW6</accession>
<reference evidence="6" key="1">
    <citation type="submission" date="2020-11" db="EMBL/GenBank/DDBJ databases">
        <authorList>
            <consortium name="DOE Joint Genome Institute"/>
            <person name="Ahrendt S."/>
            <person name="Riley R."/>
            <person name="Andreopoulos W."/>
            <person name="Labutti K."/>
            <person name="Pangilinan J."/>
            <person name="Ruiz-Duenas F.J."/>
            <person name="Barrasa J.M."/>
            <person name="Sanchez-Garcia M."/>
            <person name="Camarero S."/>
            <person name="Miyauchi S."/>
            <person name="Serrano A."/>
            <person name="Linde D."/>
            <person name="Babiker R."/>
            <person name="Drula E."/>
            <person name="Ayuso-Fernandez I."/>
            <person name="Pacheco R."/>
            <person name="Padilla G."/>
            <person name="Ferreira P."/>
            <person name="Barriuso J."/>
            <person name="Kellner H."/>
            <person name="Castanera R."/>
            <person name="Alfaro M."/>
            <person name="Ramirez L."/>
            <person name="Pisabarro A.G."/>
            <person name="Kuo A."/>
            <person name="Tritt A."/>
            <person name="Lipzen A."/>
            <person name="He G."/>
            <person name="Yan M."/>
            <person name="Ng V."/>
            <person name="Cullen D."/>
            <person name="Martin F."/>
            <person name="Rosso M.-N."/>
            <person name="Henrissat B."/>
            <person name="Hibbett D."/>
            <person name="Martinez A.T."/>
            <person name="Grigoriev I.V."/>
        </authorList>
    </citation>
    <scope>NUCLEOTIDE SEQUENCE</scope>
    <source>
        <strain evidence="6">AH 40177</strain>
    </source>
</reference>
<dbReference type="OrthoDB" id="10252171at2759"/>
<dbReference type="InterPro" id="IPR008271">
    <property type="entry name" value="Ser/Thr_kinase_AS"/>
</dbReference>
<dbReference type="PROSITE" id="PS00108">
    <property type="entry name" value="PROTEIN_KINASE_ST"/>
    <property type="match status" value="1"/>
</dbReference>
<dbReference type="GO" id="GO:0035556">
    <property type="term" value="P:intracellular signal transduction"/>
    <property type="evidence" value="ECO:0007669"/>
    <property type="project" value="TreeGrafter"/>
</dbReference>
<dbReference type="GO" id="GO:0005634">
    <property type="term" value="C:nucleus"/>
    <property type="evidence" value="ECO:0007669"/>
    <property type="project" value="TreeGrafter"/>
</dbReference>
<dbReference type="GO" id="GO:0005829">
    <property type="term" value="C:cytosol"/>
    <property type="evidence" value="ECO:0007669"/>
    <property type="project" value="TreeGrafter"/>
</dbReference>
<dbReference type="GO" id="GO:0045719">
    <property type="term" value="P:negative regulation of glycogen biosynthetic process"/>
    <property type="evidence" value="ECO:0007669"/>
    <property type="project" value="TreeGrafter"/>
</dbReference>
<dbReference type="SUPFAM" id="SSF56112">
    <property type="entry name" value="Protein kinase-like (PK-like)"/>
    <property type="match status" value="1"/>
</dbReference>
<keyword evidence="6" id="KW-0418">Kinase</keyword>
<keyword evidence="6" id="KW-0808">Transferase</keyword>
<gene>
    <name evidence="6" type="ORF">BDP27DRAFT_1218759</name>
</gene>
<dbReference type="InterPro" id="IPR000719">
    <property type="entry name" value="Prot_kinase_dom"/>
</dbReference>
<evidence type="ECO:0000256" key="2">
    <source>
        <dbReference type="ARBA" id="ARBA00022840"/>
    </source>
</evidence>
<evidence type="ECO:0000256" key="4">
    <source>
        <dbReference type="SAM" id="MobiDB-lite"/>
    </source>
</evidence>
<dbReference type="InterPro" id="IPR011009">
    <property type="entry name" value="Kinase-like_dom_sf"/>
</dbReference>
<dbReference type="PROSITE" id="PS00107">
    <property type="entry name" value="PROTEIN_KINASE_ATP"/>
    <property type="match status" value="1"/>
</dbReference>
<dbReference type="PROSITE" id="PS50011">
    <property type="entry name" value="PROTEIN_KINASE_DOM"/>
    <property type="match status" value="1"/>
</dbReference>
<organism evidence="6 7">
    <name type="scientific">Rhodocollybia butyracea</name>
    <dbReference type="NCBI Taxonomy" id="206335"/>
    <lineage>
        <taxon>Eukaryota</taxon>
        <taxon>Fungi</taxon>
        <taxon>Dikarya</taxon>
        <taxon>Basidiomycota</taxon>
        <taxon>Agaricomycotina</taxon>
        <taxon>Agaricomycetes</taxon>
        <taxon>Agaricomycetidae</taxon>
        <taxon>Agaricales</taxon>
        <taxon>Marasmiineae</taxon>
        <taxon>Omphalotaceae</taxon>
        <taxon>Rhodocollybia</taxon>
    </lineage>
</organism>
<dbReference type="PANTHER" id="PTHR24346">
    <property type="entry name" value="MAP/MICROTUBULE AFFINITY-REGULATING KINASE"/>
    <property type="match status" value="1"/>
</dbReference>
<dbReference type="AlphaFoldDB" id="A0A9P5PSW6"/>
<dbReference type="EMBL" id="JADNRY010000030">
    <property type="protein sequence ID" value="KAF9071714.1"/>
    <property type="molecule type" value="Genomic_DNA"/>
</dbReference>
<dbReference type="Pfam" id="PF00069">
    <property type="entry name" value="Pkinase"/>
    <property type="match status" value="2"/>
</dbReference>
<dbReference type="Gene3D" id="3.30.200.20">
    <property type="entry name" value="Phosphorylase Kinase, domain 1"/>
    <property type="match status" value="1"/>
</dbReference>
<dbReference type="Proteomes" id="UP000772434">
    <property type="component" value="Unassembled WGS sequence"/>
</dbReference>
<dbReference type="Gene3D" id="1.10.510.10">
    <property type="entry name" value="Transferase(Phosphotransferase) domain 1"/>
    <property type="match status" value="1"/>
</dbReference>
<dbReference type="GO" id="GO:0005524">
    <property type="term" value="F:ATP binding"/>
    <property type="evidence" value="ECO:0007669"/>
    <property type="project" value="UniProtKB-UniRule"/>
</dbReference>